<accession>A0A344PL23</accession>
<dbReference type="KEGG" id="pars:DRW48_10570"/>
<gene>
    <name evidence="1" type="ORF">DRW48_10570</name>
</gene>
<dbReference type="SUPFAM" id="SSF52266">
    <property type="entry name" value="SGNH hydrolase"/>
    <property type="match status" value="1"/>
</dbReference>
<evidence type="ECO:0000313" key="1">
    <source>
        <dbReference type="EMBL" id="AXC50078.1"/>
    </source>
</evidence>
<dbReference type="RefSeq" id="WP_114076397.1">
    <property type="nucleotide sequence ID" value="NZ_CP030918.1"/>
</dbReference>
<keyword evidence="1" id="KW-0378">Hydrolase</keyword>
<dbReference type="Gene3D" id="3.40.50.1110">
    <property type="entry name" value="SGNH hydrolase"/>
    <property type="match status" value="1"/>
</dbReference>
<reference evidence="2" key="1">
    <citation type="submission" date="2018-07" db="EMBL/GenBank/DDBJ databases">
        <title>Genome sequencing of Paracoccus sp. SC2-6.</title>
        <authorList>
            <person name="Heo J."/>
            <person name="Kim S.-J."/>
            <person name="Kwon S.-W."/>
        </authorList>
    </citation>
    <scope>NUCLEOTIDE SEQUENCE [LARGE SCALE GENOMIC DNA]</scope>
    <source>
        <strain evidence="2">SC2-6</strain>
    </source>
</reference>
<proteinExistence type="predicted"/>
<dbReference type="GO" id="GO:0016788">
    <property type="term" value="F:hydrolase activity, acting on ester bonds"/>
    <property type="evidence" value="ECO:0007669"/>
    <property type="project" value="UniProtKB-ARBA"/>
</dbReference>
<organism evidence="1 2">
    <name type="scientific">Paracoccus suum</name>
    <dbReference type="NCBI Taxonomy" id="2259340"/>
    <lineage>
        <taxon>Bacteria</taxon>
        <taxon>Pseudomonadati</taxon>
        <taxon>Pseudomonadota</taxon>
        <taxon>Alphaproteobacteria</taxon>
        <taxon>Rhodobacterales</taxon>
        <taxon>Paracoccaceae</taxon>
        <taxon>Paracoccus</taxon>
    </lineage>
</organism>
<dbReference type="EMBL" id="CP030918">
    <property type="protein sequence ID" value="AXC50078.1"/>
    <property type="molecule type" value="Genomic_DNA"/>
</dbReference>
<keyword evidence="2" id="KW-1185">Reference proteome</keyword>
<dbReference type="InterPro" id="IPR036514">
    <property type="entry name" value="SGNH_hydro_sf"/>
</dbReference>
<protein>
    <submittedName>
        <fullName evidence="1">SGNH/GDSL hydrolase family protein</fullName>
    </submittedName>
</protein>
<name>A0A344PL23_9RHOB</name>
<dbReference type="Proteomes" id="UP000252023">
    <property type="component" value="Chromosome"/>
</dbReference>
<sequence>MTAIVKLLVSRQGPPGGLTPEDRQRVDHAVEVAGTIEGHIAEATQAAQDAVAARDAAAGAVGQVIPARDAAVDAAGRAAQAEGAAADWASRAEAAPAAVTDVVPPQFFTMADARAAILRVANRFNLDMIDHYTPTKLLLDAGDSAWLADGLHPNEIGHKAMFDRIRAALDAANR</sequence>
<dbReference type="AlphaFoldDB" id="A0A344PL23"/>
<dbReference type="OrthoDB" id="8421934at2"/>
<evidence type="ECO:0000313" key="2">
    <source>
        <dbReference type="Proteomes" id="UP000252023"/>
    </source>
</evidence>